<feature type="compositionally biased region" description="Basic residues" evidence="1">
    <location>
        <begin position="661"/>
        <end position="671"/>
    </location>
</feature>
<accession>A0ABR1R162</accession>
<dbReference type="EMBL" id="JAQQWI010000022">
    <property type="protein sequence ID" value="KAK7995741.1"/>
    <property type="molecule type" value="Genomic_DNA"/>
</dbReference>
<evidence type="ECO:0000256" key="1">
    <source>
        <dbReference type="SAM" id="MobiDB-lite"/>
    </source>
</evidence>
<feature type="compositionally biased region" description="Basic and acidic residues" evidence="1">
    <location>
        <begin position="641"/>
        <end position="654"/>
    </location>
</feature>
<evidence type="ECO:0000313" key="3">
    <source>
        <dbReference type="Proteomes" id="UP001396898"/>
    </source>
</evidence>
<dbReference type="Proteomes" id="UP001396898">
    <property type="component" value="Unassembled WGS sequence"/>
</dbReference>
<organism evidence="2 3">
    <name type="scientific">Apiospora marii</name>
    <dbReference type="NCBI Taxonomy" id="335849"/>
    <lineage>
        <taxon>Eukaryota</taxon>
        <taxon>Fungi</taxon>
        <taxon>Dikarya</taxon>
        <taxon>Ascomycota</taxon>
        <taxon>Pezizomycotina</taxon>
        <taxon>Sordariomycetes</taxon>
        <taxon>Xylariomycetidae</taxon>
        <taxon>Amphisphaeriales</taxon>
        <taxon>Apiosporaceae</taxon>
        <taxon>Apiospora</taxon>
    </lineage>
</organism>
<proteinExistence type="predicted"/>
<keyword evidence="3" id="KW-1185">Reference proteome</keyword>
<evidence type="ECO:0000313" key="2">
    <source>
        <dbReference type="EMBL" id="KAK7995741.1"/>
    </source>
</evidence>
<sequence>MHGQAPQTIQKSPLLGIAGLEACHVFDGLTYTGTFQDQDRVLMDQIRLAEFDGSHSKTRNISLSPGNQSLFDTIHGTDADIATCIDTSHFHSDNDLSASCVDSLSNWESEEDQVSLAPREHFSNILGYLVDSSMRIFFQTLVQEVEGTWHVLRAEVANPNLKVKDLTSTLTAQSQLGHGCVLRVPGVDVCRHYALEKSKGHNLTGFSCHFYKMDPERYHDCRLKGAPDMPSLRRHILRNHRQPPYCPTCFQVFGLVAERDKHVVSRTCNQEASGHVQGISDHQASLIRRKDDRFSTDRELWFYLWDIIFPKSEKPASAHADNSIDELCLLFQGFWKTRGQLVLAFLLKKRGMLNWETPNEENDLASIHSLVFTDVIKRCLKFGTDIFVELQSPSQATIFGNTESTAERLGAAVRSAETRAAFGSAENSFEDSAMAKAKTEALVLGSSTDSTALTDHEWEYMQEWFAFREVENLESDGDLTGASSFSTESIYPQCGEGQIRSLGDTWIFPEALESSNMMQTSPRTAGTLPCEFAVTFDCDRRFELSKSVPKLDLWIDHHRYQHLGGMLPDQCSCWFCGETFAGSDRGNTFIIRMTHIAEHFMTDECESKTLHADNDMNAHLRSLWPQSFALGAEPPRPALRSNREGGDKRADRRTQRGSKFPNKRFSGRHCNSRNIHGQKEKKNLFIHYSTKRCSVSQGQLPGA</sequence>
<evidence type="ECO:0008006" key="4">
    <source>
        <dbReference type="Google" id="ProtNLM"/>
    </source>
</evidence>
<dbReference type="PANTHER" id="PTHR38166">
    <property type="entry name" value="C2H2-TYPE DOMAIN-CONTAINING PROTEIN-RELATED"/>
    <property type="match status" value="1"/>
</dbReference>
<reference evidence="2 3" key="1">
    <citation type="submission" date="2023-01" db="EMBL/GenBank/DDBJ databases">
        <title>Analysis of 21 Apiospora genomes using comparative genomics revels a genus with tremendous synthesis potential of carbohydrate active enzymes and secondary metabolites.</title>
        <authorList>
            <person name="Sorensen T."/>
        </authorList>
    </citation>
    <scope>NUCLEOTIDE SEQUENCE [LARGE SCALE GENOMIC DNA]</scope>
    <source>
        <strain evidence="2 3">CBS 20057</strain>
    </source>
</reference>
<name>A0ABR1R162_9PEZI</name>
<gene>
    <name evidence="2" type="ORF">PG991_015208</name>
</gene>
<comment type="caution">
    <text evidence="2">The sequence shown here is derived from an EMBL/GenBank/DDBJ whole genome shotgun (WGS) entry which is preliminary data.</text>
</comment>
<dbReference type="PANTHER" id="PTHR38166:SF1">
    <property type="entry name" value="C2H2-TYPE DOMAIN-CONTAINING PROTEIN"/>
    <property type="match status" value="1"/>
</dbReference>
<feature type="region of interest" description="Disordered" evidence="1">
    <location>
        <begin position="629"/>
        <end position="676"/>
    </location>
</feature>
<protein>
    <recommendedName>
        <fullName evidence="4">C2H2-type domain-containing protein</fullName>
    </recommendedName>
</protein>